<sequence>MKSFDKIAEDTQVQILNRVKTMDGDMSGIEGYLNLRDSKKTMTFMASVDDNGKWEHVSVSYNGETKKLPSWTEMCAVKDVFWNPEEEVHQIHPKESQYVHGYGRKENILHLWRPVSGWSEEE</sequence>
<dbReference type="Proteomes" id="UP000183843">
    <property type="component" value="Unassembled WGS sequence"/>
</dbReference>
<accession>A0A1I0VJF4</accession>
<proteinExistence type="predicted"/>
<dbReference type="RefSeq" id="WP_074812779.1">
    <property type="nucleotide sequence ID" value="NZ_FOJX01000001.1"/>
</dbReference>
<organism evidence="2 3">
    <name type="scientific">Selenomonas ruminantium</name>
    <dbReference type="NCBI Taxonomy" id="971"/>
    <lineage>
        <taxon>Bacteria</taxon>
        <taxon>Bacillati</taxon>
        <taxon>Bacillota</taxon>
        <taxon>Negativicutes</taxon>
        <taxon>Selenomonadales</taxon>
        <taxon>Selenomonadaceae</taxon>
        <taxon>Selenomonas</taxon>
    </lineage>
</organism>
<name>A0A1I0VJF4_SELRU</name>
<gene>
    <name evidence="2" type="ORF">SAMN05216587_101649</name>
</gene>
<evidence type="ECO:0000313" key="3">
    <source>
        <dbReference type="Proteomes" id="UP000183843"/>
    </source>
</evidence>
<reference evidence="2 3" key="1">
    <citation type="submission" date="2016-10" db="EMBL/GenBank/DDBJ databases">
        <authorList>
            <person name="de Groot N.N."/>
        </authorList>
    </citation>
    <scope>NUCLEOTIDE SEQUENCE [LARGE SCALE GENOMIC DNA]</scope>
    <source>
        <strain evidence="2 3">L14</strain>
    </source>
</reference>
<dbReference type="EMBL" id="FOJX01000001">
    <property type="protein sequence ID" value="SFA76157.1"/>
    <property type="molecule type" value="Genomic_DNA"/>
</dbReference>
<protein>
    <recommendedName>
        <fullName evidence="1">DUF7694 domain-containing protein</fullName>
    </recommendedName>
</protein>
<dbReference type="AlphaFoldDB" id="A0A1I0VJF4"/>
<dbReference type="InterPro" id="IPR056111">
    <property type="entry name" value="DUF7694"/>
</dbReference>
<evidence type="ECO:0000313" key="2">
    <source>
        <dbReference type="EMBL" id="SFA76157.1"/>
    </source>
</evidence>
<dbReference type="Pfam" id="PF24746">
    <property type="entry name" value="DUF7694"/>
    <property type="match status" value="1"/>
</dbReference>
<evidence type="ECO:0000259" key="1">
    <source>
        <dbReference type="Pfam" id="PF24746"/>
    </source>
</evidence>
<feature type="domain" description="DUF7694" evidence="1">
    <location>
        <begin position="48"/>
        <end position="115"/>
    </location>
</feature>